<dbReference type="AlphaFoldDB" id="A0A4S8I2S0"/>
<evidence type="ECO:0000313" key="7">
    <source>
        <dbReference type="EMBL" id="THU42303.1"/>
    </source>
</evidence>
<evidence type="ECO:0000256" key="4">
    <source>
        <dbReference type="ARBA" id="ARBA00022989"/>
    </source>
</evidence>
<dbReference type="InterPro" id="IPR001694">
    <property type="entry name" value="NADH_UbQ_OxRdtase_su1/FPO"/>
</dbReference>
<proteinExistence type="inferred from homology"/>
<protein>
    <submittedName>
        <fullName evidence="7">Uncharacterized protein</fullName>
    </submittedName>
</protein>
<comment type="caution">
    <text evidence="7">The sequence shown here is derived from an EMBL/GenBank/DDBJ whole genome shotgun (WGS) entry which is preliminary data.</text>
</comment>
<dbReference type="InterPro" id="IPR018086">
    <property type="entry name" value="NADH_UbQ_OxRdtase_su1_CS"/>
</dbReference>
<name>A0A4S8I2S0_MUSBA</name>
<dbReference type="GO" id="GO:0009060">
    <property type="term" value="P:aerobic respiration"/>
    <property type="evidence" value="ECO:0007669"/>
    <property type="project" value="TreeGrafter"/>
</dbReference>
<evidence type="ECO:0000256" key="2">
    <source>
        <dbReference type="ARBA" id="ARBA00010535"/>
    </source>
</evidence>
<reference evidence="7 8" key="1">
    <citation type="journal article" date="2019" name="Nat. Plants">
        <title>Genome sequencing of Musa balbisiana reveals subgenome evolution and function divergence in polyploid bananas.</title>
        <authorList>
            <person name="Yao X."/>
        </authorList>
    </citation>
    <scope>NUCLEOTIDE SEQUENCE [LARGE SCALE GENOMIC DNA]</scope>
    <source>
        <strain evidence="8">cv. DH-PKW</strain>
        <tissue evidence="7">Leaves</tissue>
    </source>
</reference>
<comment type="similarity">
    <text evidence="2 6">Belongs to the complex I subunit 1 family.</text>
</comment>
<evidence type="ECO:0000256" key="6">
    <source>
        <dbReference type="RuleBase" id="RU000471"/>
    </source>
</evidence>
<evidence type="ECO:0000313" key="8">
    <source>
        <dbReference type="Proteomes" id="UP000317650"/>
    </source>
</evidence>
<sequence>MENSSTRLHKFANSSSATIQQRIGPEYAGPLGILQALADGTKLLFKEDLLPSRGDIQIGLNRD</sequence>
<dbReference type="PROSITE" id="PS00667">
    <property type="entry name" value="COMPLEX1_ND1_1"/>
    <property type="match status" value="1"/>
</dbReference>
<dbReference type="PANTHER" id="PTHR11432:SF3">
    <property type="entry name" value="NADH-UBIQUINONE OXIDOREDUCTASE CHAIN 1"/>
    <property type="match status" value="1"/>
</dbReference>
<keyword evidence="3 6" id="KW-0812">Transmembrane</keyword>
<evidence type="ECO:0000256" key="1">
    <source>
        <dbReference type="ARBA" id="ARBA00004141"/>
    </source>
</evidence>
<gene>
    <name evidence="7" type="ORF">C4D60_Mb00t13220</name>
</gene>
<comment type="subcellular location">
    <subcellularLocation>
        <location evidence="6">Cell membrane</location>
        <topology evidence="6">Multi-pass membrane protein</topology>
    </subcellularLocation>
    <subcellularLocation>
        <location evidence="1">Membrane</location>
        <topology evidence="1">Multi-pass membrane protein</topology>
    </subcellularLocation>
</comment>
<dbReference type="STRING" id="52838.A0A4S8I2S0"/>
<dbReference type="PANTHER" id="PTHR11432">
    <property type="entry name" value="NADH DEHYDROGENASE SUBUNIT 1"/>
    <property type="match status" value="1"/>
</dbReference>
<keyword evidence="5" id="KW-0472">Membrane</keyword>
<evidence type="ECO:0000256" key="3">
    <source>
        <dbReference type="ARBA" id="ARBA00022692"/>
    </source>
</evidence>
<dbReference type="GO" id="GO:0005886">
    <property type="term" value="C:plasma membrane"/>
    <property type="evidence" value="ECO:0007669"/>
    <property type="project" value="UniProtKB-SubCell"/>
</dbReference>
<evidence type="ECO:0000256" key="5">
    <source>
        <dbReference type="ARBA" id="ARBA00023136"/>
    </source>
</evidence>
<organism evidence="7 8">
    <name type="scientific">Musa balbisiana</name>
    <name type="common">Banana</name>
    <dbReference type="NCBI Taxonomy" id="52838"/>
    <lineage>
        <taxon>Eukaryota</taxon>
        <taxon>Viridiplantae</taxon>
        <taxon>Streptophyta</taxon>
        <taxon>Embryophyta</taxon>
        <taxon>Tracheophyta</taxon>
        <taxon>Spermatophyta</taxon>
        <taxon>Magnoliopsida</taxon>
        <taxon>Liliopsida</taxon>
        <taxon>Zingiberales</taxon>
        <taxon>Musaceae</taxon>
        <taxon>Musa</taxon>
    </lineage>
</organism>
<keyword evidence="8" id="KW-1185">Reference proteome</keyword>
<dbReference type="GO" id="GO:0003954">
    <property type="term" value="F:NADH dehydrogenase activity"/>
    <property type="evidence" value="ECO:0007669"/>
    <property type="project" value="TreeGrafter"/>
</dbReference>
<dbReference type="EMBL" id="PYDT01001872">
    <property type="protein sequence ID" value="THU42303.1"/>
    <property type="molecule type" value="Genomic_DNA"/>
</dbReference>
<accession>A0A4S8I2S0</accession>
<dbReference type="Proteomes" id="UP000317650">
    <property type="component" value="Unassembled WGS sequence"/>
</dbReference>
<keyword evidence="4" id="KW-1133">Transmembrane helix</keyword>
<keyword evidence="6" id="KW-0520">NAD</keyword>
<dbReference type="Pfam" id="PF00146">
    <property type="entry name" value="NADHdh"/>
    <property type="match status" value="1"/>
</dbReference>